<keyword evidence="1 3" id="KW-0802">TPR repeat</keyword>
<dbReference type="AlphaFoldDB" id="A0A196SMV1"/>
<dbReference type="EMBL" id="LXWW01000026">
    <property type="protein sequence ID" value="OAO17532.1"/>
    <property type="molecule type" value="Genomic_DNA"/>
</dbReference>
<comment type="similarity">
    <text evidence="2">Belongs to the APC3/CDC27 family.</text>
</comment>
<dbReference type="SMART" id="SM00028">
    <property type="entry name" value="TPR"/>
    <property type="match status" value="5"/>
</dbReference>
<sequence>MGESSDEEALRGLVKQYADSVEYEMALFYSEQLLLICKNTSDLAFHIRLLFASRRFAECASFYTRNYCDSDHLAQLPSFSFYIRSLCQMGEKSLALHTLRSFLDAKLEITCVDLQAPLLSQLYFTLGQLEEPENLVNAVKSYETSVALDPTHLLSQRRLFALQSYTKSRGVLSQQFPSNASSSVKMSSAAVSAKQPTSSTVIPAKQPTLFSISTTAQPPTSSTAIPTKPLTSSTTTTPFPSPGVSQLLRKTLLLSLCENHPYLLSRQQLFDCAATPTTAMALSSSHCLLARNALEESEAQLRRLYNNGVRQDALFLALGAVLFLKEDSDSLFALLHGLTIYSDTLGYGYLMGLHALLRHDFYEALRHFNLLLTRHPACWQVWVAIGLTRSAMEEHEMAITALSFAAKLEPQNSWIRYGVVKEYKAMGKAKDAFREVETCLQLDPANPLLVNERGVLLYELKQYEKAEEACVAVLRLIDGYEPAEKQAWVFVYLNLAHIYRRQGKVELAWRMLHQVETIGGPVANSCGFFMLSGMLHLMGGSAQQACVALERALAFDPLNSQCRQLFEVTGNCQTNSSNALTGDTTSDCGCDCGVRRGCDCGVRRDCDCGVKNGYDDGVKRNCDDDAKNGCDDDGMTNCDDDAKNGCDGDAKTGCGHDGFPAATG</sequence>
<dbReference type="OrthoDB" id="10006270at2759"/>
<dbReference type="InterPro" id="IPR011990">
    <property type="entry name" value="TPR-like_helical_dom_sf"/>
</dbReference>
<feature type="region of interest" description="Disordered" evidence="4">
    <location>
        <begin position="212"/>
        <end position="239"/>
    </location>
</feature>
<evidence type="ECO:0000256" key="4">
    <source>
        <dbReference type="SAM" id="MobiDB-lite"/>
    </source>
</evidence>
<keyword evidence="6" id="KW-1185">Reference proteome</keyword>
<feature type="repeat" description="TPR" evidence="3">
    <location>
        <begin position="379"/>
        <end position="412"/>
    </location>
</feature>
<dbReference type="InterPro" id="IPR019734">
    <property type="entry name" value="TPR_rpt"/>
</dbReference>
<protein>
    <submittedName>
        <fullName evidence="5">Cdc16/APC6</fullName>
    </submittedName>
</protein>
<evidence type="ECO:0000313" key="5">
    <source>
        <dbReference type="EMBL" id="OAO17532.1"/>
    </source>
</evidence>
<dbReference type="SUPFAM" id="SSF48452">
    <property type="entry name" value="TPR-like"/>
    <property type="match status" value="1"/>
</dbReference>
<evidence type="ECO:0000256" key="2">
    <source>
        <dbReference type="ARBA" id="ARBA00038210"/>
    </source>
</evidence>
<name>A0A196SMV1_BLAHN</name>
<feature type="compositionally biased region" description="Low complexity" evidence="4">
    <location>
        <begin position="212"/>
        <end position="238"/>
    </location>
</feature>
<evidence type="ECO:0000256" key="1">
    <source>
        <dbReference type="ARBA" id="ARBA00022803"/>
    </source>
</evidence>
<dbReference type="STRING" id="478820.A0A196SMV1"/>
<dbReference type="Gene3D" id="1.25.40.10">
    <property type="entry name" value="Tetratricopeptide repeat domain"/>
    <property type="match status" value="1"/>
</dbReference>
<reference evidence="5 6" key="1">
    <citation type="submission" date="2016-05" db="EMBL/GenBank/DDBJ databases">
        <title>Nuclear genome of Blastocystis sp. subtype 1 NandII.</title>
        <authorList>
            <person name="Gentekaki E."/>
            <person name="Curtis B."/>
            <person name="Stairs C."/>
            <person name="Eme L."/>
            <person name="Herman E."/>
            <person name="Klimes V."/>
            <person name="Arias M.C."/>
            <person name="Elias M."/>
            <person name="Hilliou F."/>
            <person name="Klute M."/>
            <person name="Malik S.-B."/>
            <person name="Pightling A."/>
            <person name="Rachubinski R."/>
            <person name="Salas D."/>
            <person name="Schlacht A."/>
            <person name="Suga H."/>
            <person name="Archibald J."/>
            <person name="Ball S.G."/>
            <person name="Clark G."/>
            <person name="Dacks J."/>
            <person name="Van Der Giezen M."/>
            <person name="Tsaousis A."/>
            <person name="Roger A."/>
        </authorList>
    </citation>
    <scope>NUCLEOTIDE SEQUENCE [LARGE SCALE GENOMIC DNA]</scope>
    <source>
        <strain evidence="6">ATCC 50177 / NandII</strain>
    </source>
</reference>
<dbReference type="Proteomes" id="UP000078348">
    <property type="component" value="Unassembled WGS sequence"/>
</dbReference>
<dbReference type="PROSITE" id="PS50005">
    <property type="entry name" value="TPR"/>
    <property type="match status" value="1"/>
</dbReference>
<comment type="caution">
    <text evidence="5">The sequence shown here is derived from an EMBL/GenBank/DDBJ whole genome shotgun (WGS) entry which is preliminary data.</text>
</comment>
<evidence type="ECO:0000313" key="6">
    <source>
        <dbReference type="Proteomes" id="UP000078348"/>
    </source>
</evidence>
<dbReference type="PANTHER" id="PTHR12558">
    <property type="entry name" value="CELL DIVISION CYCLE 16,23,27"/>
    <property type="match status" value="1"/>
</dbReference>
<gene>
    <name evidence="5" type="ORF">AV274_0728</name>
</gene>
<proteinExistence type="inferred from homology"/>
<accession>A0A196SMV1</accession>
<dbReference type="PANTHER" id="PTHR12558:SF13">
    <property type="entry name" value="CELL DIVISION CYCLE PROTEIN 27 HOMOLOG"/>
    <property type="match status" value="1"/>
</dbReference>
<organism evidence="5 6">
    <name type="scientific">Blastocystis sp. subtype 1 (strain ATCC 50177 / NandII)</name>
    <dbReference type="NCBI Taxonomy" id="478820"/>
    <lineage>
        <taxon>Eukaryota</taxon>
        <taxon>Sar</taxon>
        <taxon>Stramenopiles</taxon>
        <taxon>Bigyra</taxon>
        <taxon>Opalozoa</taxon>
        <taxon>Opalinata</taxon>
        <taxon>Blastocystidae</taxon>
        <taxon>Blastocystis</taxon>
    </lineage>
</organism>
<evidence type="ECO:0000256" key="3">
    <source>
        <dbReference type="PROSITE-ProRule" id="PRU00339"/>
    </source>
</evidence>